<evidence type="ECO:0000313" key="2">
    <source>
        <dbReference type="Proteomes" id="UP000618579"/>
    </source>
</evidence>
<protein>
    <submittedName>
        <fullName evidence="1">Uncharacterized protein</fullName>
    </submittedName>
</protein>
<dbReference type="Proteomes" id="UP000618579">
    <property type="component" value="Unassembled WGS sequence"/>
</dbReference>
<dbReference type="EMBL" id="WHNZ01000013">
    <property type="protein sequence ID" value="NOU99421.1"/>
    <property type="molecule type" value="Genomic_DNA"/>
</dbReference>
<sequence>MDRIISKRRISSMKIPGLVVSLLAGAALGISGMVLASGSDTVNTFKESSLPGGGIEIPHNDRLHLSTDKQWISSEGHLSDLIRLQWTKDRAKPAISWLDENGKDKTAIVSHAKANDPEQHDHNHMSFETTMSPDGKNPNELFTRLEIPFDQDVAEIRTHSSNFNVMDGILRIAGTEGINRDLTWAKSADGNITTPRWAMRADASEEAGGNAGSNLQIIRYADDGKPLDNPLTIMRSSGNIGIGNSDAKTKLDISDDSIRIRKSMTPASSSSPGQEGEIAWDNGYVYVCVAPNTWKRTALSSW</sequence>
<keyword evidence="2" id="KW-1185">Reference proteome</keyword>
<organism evidence="1 2">
    <name type="scientific">Paenibacillus planticolens</name>
    <dbReference type="NCBI Taxonomy" id="2654976"/>
    <lineage>
        <taxon>Bacteria</taxon>
        <taxon>Bacillati</taxon>
        <taxon>Bacillota</taxon>
        <taxon>Bacilli</taxon>
        <taxon>Bacillales</taxon>
        <taxon>Paenibacillaceae</taxon>
        <taxon>Paenibacillus</taxon>
    </lineage>
</organism>
<evidence type="ECO:0000313" key="1">
    <source>
        <dbReference type="EMBL" id="NOU99421.1"/>
    </source>
</evidence>
<proteinExistence type="predicted"/>
<reference evidence="1 2" key="1">
    <citation type="submission" date="2019-10" db="EMBL/GenBank/DDBJ databases">
        <title>Description of Paenibacillus pedi sp. nov.</title>
        <authorList>
            <person name="Carlier A."/>
            <person name="Qi S."/>
        </authorList>
    </citation>
    <scope>NUCLEOTIDE SEQUENCE [LARGE SCALE GENOMIC DNA]</scope>
    <source>
        <strain evidence="1 2">LMG 31457</strain>
    </source>
</reference>
<comment type="caution">
    <text evidence="1">The sequence shown here is derived from an EMBL/GenBank/DDBJ whole genome shotgun (WGS) entry which is preliminary data.</text>
</comment>
<accession>A0ABX1ZKP1</accession>
<gene>
    <name evidence="1" type="ORF">GC097_05185</name>
</gene>
<name>A0ABX1ZKP1_9BACL</name>